<dbReference type="Gene3D" id="3.30.200.20">
    <property type="entry name" value="Phosphorylase Kinase, domain 1"/>
    <property type="match status" value="1"/>
</dbReference>
<dbReference type="InParanoid" id="A0A078AZY2"/>
<keyword evidence="7" id="KW-0067">ATP-binding</keyword>
<dbReference type="OrthoDB" id="9332038at2759"/>
<evidence type="ECO:0000256" key="1">
    <source>
        <dbReference type="ARBA" id="ARBA00008511"/>
    </source>
</evidence>
<dbReference type="FunFam" id="1.10.510.10:FF:000380">
    <property type="entry name" value="Serine/threonine-protein kinase ppk15"/>
    <property type="match status" value="1"/>
</dbReference>
<feature type="region of interest" description="Disordered" evidence="8">
    <location>
        <begin position="19"/>
        <end position="87"/>
    </location>
</feature>
<dbReference type="InterPro" id="IPR000719">
    <property type="entry name" value="Prot_kinase_dom"/>
</dbReference>
<keyword evidence="5" id="KW-0547">Nucleotide-binding</keyword>
<dbReference type="PROSITE" id="PS50011">
    <property type="entry name" value="PROTEIN_KINASE_DOM"/>
    <property type="match status" value="1"/>
</dbReference>
<name>A0A078AZY2_STYLE</name>
<keyword evidence="4" id="KW-0808">Transferase</keyword>
<dbReference type="PROSITE" id="PS00108">
    <property type="entry name" value="PROTEIN_KINASE_ST"/>
    <property type="match status" value="1"/>
</dbReference>
<accession>A0A078AZY2</accession>
<dbReference type="GO" id="GO:0004674">
    <property type="term" value="F:protein serine/threonine kinase activity"/>
    <property type="evidence" value="ECO:0007669"/>
    <property type="project" value="UniProtKB-KW"/>
</dbReference>
<dbReference type="InterPro" id="IPR008271">
    <property type="entry name" value="Ser/Thr_kinase_AS"/>
</dbReference>
<dbReference type="OMA" id="YINANCE"/>
<organism evidence="10 11">
    <name type="scientific">Stylonychia lemnae</name>
    <name type="common">Ciliate</name>
    <dbReference type="NCBI Taxonomy" id="5949"/>
    <lineage>
        <taxon>Eukaryota</taxon>
        <taxon>Sar</taxon>
        <taxon>Alveolata</taxon>
        <taxon>Ciliophora</taxon>
        <taxon>Intramacronucleata</taxon>
        <taxon>Spirotrichea</taxon>
        <taxon>Stichotrichia</taxon>
        <taxon>Sporadotrichida</taxon>
        <taxon>Oxytrichidae</taxon>
        <taxon>Stylonychinae</taxon>
        <taxon>Stylonychia</taxon>
    </lineage>
</organism>
<feature type="region of interest" description="Disordered" evidence="8">
    <location>
        <begin position="612"/>
        <end position="633"/>
    </location>
</feature>
<dbReference type="Gene3D" id="1.10.510.10">
    <property type="entry name" value="Transferase(Phosphotransferase) domain 1"/>
    <property type="match status" value="1"/>
</dbReference>
<gene>
    <name evidence="10" type="primary">Contig2608.g2808</name>
    <name evidence="10" type="ORF">STYLEM_17090</name>
</gene>
<dbReference type="Proteomes" id="UP000039865">
    <property type="component" value="Unassembled WGS sequence"/>
</dbReference>
<keyword evidence="3" id="KW-0597">Phosphoprotein</keyword>
<dbReference type="EMBL" id="CCKQ01016103">
    <property type="protein sequence ID" value="CDW87975.1"/>
    <property type="molecule type" value="Genomic_DNA"/>
</dbReference>
<dbReference type="Pfam" id="PF00069">
    <property type="entry name" value="Pkinase"/>
    <property type="match status" value="1"/>
</dbReference>
<dbReference type="PANTHER" id="PTHR24058">
    <property type="entry name" value="DUAL SPECIFICITY PROTEIN KINASE"/>
    <property type="match status" value="1"/>
</dbReference>
<evidence type="ECO:0000256" key="7">
    <source>
        <dbReference type="ARBA" id="ARBA00022840"/>
    </source>
</evidence>
<evidence type="ECO:0000256" key="8">
    <source>
        <dbReference type="SAM" id="MobiDB-lite"/>
    </source>
</evidence>
<evidence type="ECO:0000256" key="4">
    <source>
        <dbReference type="ARBA" id="ARBA00022679"/>
    </source>
</evidence>
<dbReference type="CDD" id="cd14133">
    <property type="entry name" value="PKc_DYRK_like"/>
    <property type="match status" value="1"/>
</dbReference>
<comment type="similarity">
    <text evidence="1">Belongs to the PIH1 family.</text>
</comment>
<dbReference type="GO" id="GO:0005524">
    <property type="term" value="F:ATP binding"/>
    <property type="evidence" value="ECO:0007669"/>
    <property type="project" value="UniProtKB-KW"/>
</dbReference>
<evidence type="ECO:0000259" key="9">
    <source>
        <dbReference type="PROSITE" id="PS50011"/>
    </source>
</evidence>
<dbReference type="InterPro" id="IPR050494">
    <property type="entry name" value="Ser_Thr_dual-spec_kinase"/>
</dbReference>
<feature type="region of interest" description="Disordered" evidence="8">
    <location>
        <begin position="947"/>
        <end position="972"/>
    </location>
</feature>
<feature type="compositionally biased region" description="Basic and acidic residues" evidence="8">
    <location>
        <begin position="69"/>
        <end position="85"/>
    </location>
</feature>
<evidence type="ECO:0000256" key="5">
    <source>
        <dbReference type="ARBA" id="ARBA00022741"/>
    </source>
</evidence>
<proteinExistence type="inferred from homology"/>
<evidence type="ECO:0000313" key="10">
    <source>
        <dbReference type="EMBL" id="CDW87975.1"/>
    </source>
</evidence>
<dbReference type="Pfam" id="PF18201">
    <property type="entry name" value="PIH1_CS"/>
    <property type="match status" value="1"/>
</dbReference>
<feature type="compositionally biased region" description="Basic and acidic residues" evidence="8">
    <location>
        <begin position="39"/>
        <end position="63"/>
    </location>
</feature>
<dbReference type="SMART" id="SM00220">
    <property type="entry name" value="S_TKc"/>
    <property type="match status" value="1"/>
</dbReference>
<protein>
    <submittedName>
        <fullName evidence="10">Protein kinase domain containing protein</fullName>
    </submittedName>
</protein>
<dbReference type="AlphaFoldDB" id="A0A078AZY2"/>
<dbReference type="SUPFAM" id="SSF56112">
    <property type="entry name" value="Protein kinase-like (PK-like)"/>
    <property type="match status" value="1"/>
</dbReference>
<evidence type="ECO:0000313" key="11">
    <source>
        <dbReference type="Proteomes" id="UP000039865"/>
    </source>
</evidence>
<evidence type="ECO:0000256" key="3">
    <source>
        <dbReference type="ARBA" id="ARBA00022553"/>
    </source>
</evidence>
<evidence type="ECO:0000256" key="2">
    <source>
        <dbReference type="ARBA" id="ARBA00022527"/>
    </source>
</evidence>
<keyword evidence="2" id="KW-0723">Serine/threonine-protein kinase</keyword>
<dbReference type="InterPro" id="IPR041442">
    <property type="entry name" value="PIH1D1/2/3_CS-like"/>
</dbReference>
<sequence>MDYGFQEIEALKELVGANEDDEPTHVYGSAINPGTLGKGGKDKKEIAKPNTKVEVKTFNRDARGGATEESLKKQQEEKKKQDKSNDIWTEEEVNIQAEELPDDRPQPQFDVLYKQHVGTEDVFLGLSDKDPSSAHCDSILVKIWLPGAKLSQIQLDIQKQMIVVQSPTHVLKHFLPYPVDKEKGKAQFDSDKGLLSVTTLEELIKFCEAKNLGEIATGLKKDLKAIVLPQQNIKDPNANKENQEKALKIIRKAIKQEELRKNKEEFKDQLPLKPIGQQNLNFSFDKVQTEEIMEKLMNRIVGKPNLIADDKLNAKIEKIFNVDAFQKMVENADIFQDLSSSSLFNQSEFLQKSINNNPNLSFKKVLPTHSQLQEEDEEELPRFGHTGADPAHQDINDSVNELFAPNDRGQLDDQNERQSTFHINDDSFSQIKDNGKGDMSPAEPFQLGKLSNPISERGFKVNKNQKRMSKGAYGEDQLEDLMQTNTGKMPSMIQHADGSFFQNSQSFVFPNEEIQIMNKEQVDKYIDDDDPGYEIYQVDEENFVASCKELAEINNFPARAIRPDTKEWQAQREKYRKVQQELHQVKKDDSQALLQKLQQKKEKKAAINLEDDELAGASSAQQEEFIENEEEDDGRKASVLPNWIKFMPSNDEFYPAEFDNVIYDCYNLRVVFDREKTGFEETKEFPIVIGSIVAGRYQVVEYLGSAAFSKAIQCYDIHSEQMVCMKIIENNKDYFDQSIDEIKLLRYINANCENLDDKNLLKLYDFFYHKEHLFIVTELLRDNLYEYSKYNREVEKSQPYFTVSRLQKITKQILTALDFIHNLRLIHCDLKPENILIKSYSRCEVKVIDFGSSCFIHDHLSSYVQSRSYRAPEVILGCRYDYKIDMWSLGCILAELYTGYVLFQNDSVQGLLARVLGIIGPVPEYMMKEGRLVSSFFTREGLIYQEGGNDDEQESQNVSDSSRAQQKKKGRGENDELKINILVPKMTTLKHRLKCDDPYFIDFVRWLLEIDPTKRPSAKEAMQHPWLTECVYQE</sequence>
<keyword evidence="11" id="KW-1185">Reference proteome</keyword>
<keyword evidence="6 10" id="KW-0418">Kinase</keyword>
<evidence type="ECO:0000256" key="6">
    <source>
        <dbReference type="ARBA" id="ARBA00022777"/>
    </source>
</evidence>
<feature type="domain" description="Protein kinase" evidence="9">
    <location>
        <begin position="697"/>
        <end position="1027"/>
    </location>
</feature>
<dbReference type="PANTHER" id="PTHR24058:SF124">
    <property type="entry name" value="PROTEIN KINASE SUPERFAMILY PROTEIN"/>
    <property type="match status" value="1"/>
</dbReference>
<feature type="compositionally biased region" description="Polar residues" evidence="8">
    <location>
        <begin position="955"/>
        <end position="964"/>
    </location>
</feature>
<reference evidence="10 11" key="1">
    <citation type="submission" date="2014-06" db="EMBL/GenBank/DDBJ databases">
        <authorList>
            <person name="Swart Estienne"/>
        </authorList>
    </citation>
    <scope>NUCLEOTIDE SEQUENCE [LARGE SCALE GENOMIC DNA]</scope>
    <source>
        <strain evidence="10 11">130c</strain>
    </source>
</reference>
<dbReference type="InterPro" id="IPR011009">
    <property type="entry name" value="Kinase-like_dom_sf"/>
</dbReference>